<dbReference type="RefSeq" id="WP_007620036.1">
    <property type="nucleotide sequence ID" value="NZ_BAEO01000029.1"/>
</dbReference>
<dbReference type="Proteomes" id="UP000006327">
    <property type="component" value="Unassembled WGS sequence"/>
</dbReference>
<dbReference type="Pfam" id="PF24096">
    <property type="entry name" value="DUF7379"/>
    <property type="match status" value="1"/>
</dbReference>
<protein>
    <recommendedName>
        <fullName evidence="1">DUF7379 domain-containing protein</fullName>
    </recommendedName>
</protein>
<reference evidence="2 3" key="1">
    <citation type="journal article" date="2017" name="Antonie Van Leeuwenhoek">
        <title>Rhizobium rhizosphaerae sp. nov., a novel species isolated from rice rhizosphere.</title>
        <authorList>
            <person name="Zhao J.J."/>
            <person name="Zhang J."/>
            <person name="Zhang R.J."/>
            <person name="Zhang C.W."/>
            <person name="Yin H.Q."/>
            <person name="Zhang X.X."/>
        </authorList>
    </citation>
    <scope>NUCLEOTIDE SEQUENCE [LARGE SCALE GENOMIC DNA]</scope>
    <source>
        <strain evidence="2 3">BSs20135</strain>
    </source>
</reference>
<evidence type="ECO:0000313" key="3">
    <source>
        <dbReference type="Proteomes" id="UP000006327"/>
    </source>
</evidence>
<name>K6Y5W9_9ALTE</name>
<dbReference type="EMBL" id="BAEO01000029">
    <property type="protein sequence ID" value="GAC19321.1"/>
    <property type="molecule type" value="Genomic_DNA"/>
</dbReference>
<dbReference type="InterPro" id="IPR055803">
    <property type="entry name" value="DUF7379"/>
</dbReference>
<dbReference type="OrthoDB" id="869379at2"/>
<accession>K6Y5W9</accession>
<gene>
    <name evidence="2" type="ORF">GARC_2355</name>
</gene>
<proteinExistence type="predicted"/>
<dbReference type="AlphaFoldDB" id="K6Y5W9"/>
<evidence type="ECO:0000259" key="1">
    <source>
        <dbReference type="Pfam" id="PF24096"/>
    </source>
</evidence>
<comment type="caution">
    <text evidence="2">The sequence shown here is derived from an EMBL/GenBank/DDBJ whole genome shotgun (WGS) entry which is preliminary data.</text>
</comment>
<dbReference type="STRING" id="493475.GARC_2355"/>
<evidence type="ECO:0000313" key="2">
    <source>
        <dbReference type="EMBL" id="GAC19321.1"/>
    </source>
</evidence>
<dbReference type="InterPro" id="IPR029058">
    <property type="entry name" value="AB_hydrolase_fold"/>
</dbReference>
<dbReference type="Gene3D" id="3.40.50.1820">
    <property type="entry name" value="alpha/beta hydrolase"/>
    <property type="match status" value="1"/>
</dbReference>
<keyword evidence="3" id="KW-1185">Reference proteome</keyword>
<feature type="domain" description="DUF7379" evidence="1">
    <location>
        <begin position="198"/>
        <end position="277"/>
    </location>
</feature>
<organism evidence="2 3">
    <name type="scientific">Paraglaciecola arctica BSs20135</name>
    <dbReference type="NCBI Taxonomy" id="493475"/>
    <lineage>
        <taxon>Bacteria</taxon>
        <taxon>Pseudomonadati</taxon>
        <taxon>Pseudomonadota</taxon>
        <taxon>Gammaproteobacteria</taxon>
        <taxon>Alteromonadales</taxon>
        <taxon>Alteromonadaceae</taxon>
        <taxon>Paraglaciecola</taxon>
    </lineage>
</organism>
<dbReference type="eggNOG" id="COG1075">
    <property type="taxonomic scope" value="Bacteria"/>
</dbReference>
<sequence>MNDSPKDTSQKTLAEAAHSKTQGVGRLTIDAILAITDIVESVHKRISPLSAENPATDKEQLSGISGLVYRNIRNLTALVGKSIDTPLAAISKTLTSEPDSVSAQALLSALNGVLGDYLLLRNNPLAIPMHFKKDGEVLSDAQLLDVINHSNGKLLIMIHGLCMNDLQWCRDGHDHGAELAKESGMGAIYLHYNTGQHISDNGKQFADELESLIKLTNRKLEINVLAHSMGGLVARSAFHVAEHSGHKWPQMLKKLVFLGTPHHGADLEKAGNWIDLILGAHSYTVPFARIVKVRSAGITDLRYGNVQGADWNTRERFEFSGDKRLPMPLPESVRCFAIATSANDSINNPLGDGLVRIKSALGEHQNPAFNLRIPDNQKWVGTNINHMQLLSDLKVYQVLKTWFEIR</sequence>
<dbReference type="SUPFAM" id="SSF53474">
    <property type="entry name" value="alpha/beta-Hydrolases"/>
    <property type="match status" value="1"/>
</dbReference>